<organism evidence="2">
    <name type="scientific">marine sediment metagenome</name>
    <dbReference type="NCBI Taxonomy" id="412755"/>
    <lineage>
        <taxon>unclassified sequences</taxon>
        <taxon>metagenomes</taxon>
        <taxon>ecological metagenomes</taxon>
    </lineage>
</organism>
<keyword evidence="1" id="KW-0812">Transmembrane</keyword>
<accession>A0A0F9P5K7</accession>
<name>A0A0F9P5K7_9ZZZZ</name>
<evidence type="ECO:0000256" key="1">
    <source>
        <dbReference type="SAM" id="Phobius"/>
    </source>
</evidence>
<proteinExistence type="predicted"/>
<sequence length="110" mass="12437">MKGLILVVLAIGFFMFYQQSPMYAIIIIGIFIAGYIFVKSRKSGSGIGGFLKGKTPQNNSNMDDLITLMMLQQLTNNSNSRIENIDETKNNEHEEYIEKVKQETLALLDE</sequence>
<protein>
    <submittedName>
        <fullName evidence="2">Uncharacterized protein</fullName>
    </submittedName>
</protein>
<comment type="caution">
    <text evidence="2">The sequence shown here is derived from an EMBL/GenBank/DDBJ whole genome shotgun (WGS) entry which is preliminary data.</text>
</comment>
<keyword evidence="1" id="KW-1133">Transmembrane helix</keyword>
<feature type="transmembrane region" description="Helical" evidence="1">
    <location>
        <begin position="20"/>
        <end position="38"/>
    </location>
</feature>
<gene>
    <name evidence="2" type="ORF">LCGC14_0867480</name>
</gene>
<dbReference type="EMBL" id="LAZR01002663">
    <property type="protein sequence ID" value="KKN27155.1"/>
    <property type="molecule type" value="Genomic_DNA"/>
</dbReference>
<reference evidence="2" key="1">
    <citation type="journal article" date="2015" name="Nature">
        <title>Complex archaea that bridge the gap between prokaryotes and eukaryotes.</title>
        <authorList>
            <person name="Spang A."/>
            <person name="Saw J.H."/>
            <person name="Jorgensen S.L."/>
            <person name="Zaremba-Niedzwiedzka K."/>
            <person name="Martijn J."/>
            <person name="Lind A.E."/>
            <person name="van Eijk R."/>
            <person name="Schleper C."/>
            <person name="Guy L."/>
            <person name="Ettema T.J."/>
        </authorList>
    </citation>
    <scope>NUCLEOTIDE SEQUENCE</scope>
</reference>
<dbReference type="AlphaFoldDB" id="A0A0F9P5K7"/>
<keyword evidence="1" id="KW-0472">Membrane</keyword>
<evidence type="ECO:0000313" key="2">
    <source>
        <dbReference type="EMBL" id="KKN27155.1"/>
    </source>
</evidence>